<feature type="domain" description="DUF418" evidence="2">
    <location>
        <begin position="1"/>
        <end position="67"/>
    </location>
</feature>
<keyword evidence="4" id="KW-1185">Reference proteome</keyword>
<name>A0ABQ3XD76_9ACTN</name>
<dbReference type="Proteomes" id="UP000612282">
    <property type="component" value="Unassembled WGS sequence"/>
</dbReference>
<keyword evidence="1" id="KW-1133">Transmembrane helix</keyword>
<feature type="transmembrane region" description="Helical" evidence="1">
    <location>
        <begin position="6"/>
        <end position="24"/>
    </location>
</feature>
<reference evidence="3 4" key="1">
    <citation type="submission" date="2021-01" db="EMBL/GenBank/DDBJ databases">
        <title>Whole genome shotgun sequence of Actinoplanes couchii NBRC 106145.</title>
        <authorList>
            <person name="Komaki H."/>
            <person name="Tamura T."/>
        </authorList>
    </citation>
    <scope>NUCLEOTIDE SEQUENCE [LARGE SCALE GENOMIC DNA]</scope>
    <source>
        <strain evidence="3 4">NBRC 106145</strain>
    </source>
</reference>
<dbReference type="EMBL" id="BOMG01000057">
    <property type="protein sequence ID" value="GID56469.1"/>
    <property type="molecule type" value="Genomic_DNA"/>
</dbReference>
<dbReference type="InterPro" id="IPR052529">
    <property type="entry name" value="Bact_Transport_Assoc"/>
</dbReference>
<feature type="transmembrane region" description="Helical" evidence="1">
    <location>
        <begin position="31"/>
        <end position="50"/>
    </location>
</feature>
<dbReference type="PANTHER" id="PTHR30590">
    <property type="entry name" value="INNER MEMBRANE PROTEIN"/>
    <property type="match status" value="1"/>
</dbReference>
<evidence type="ECO:0000256" key="1">
    <source>
        <dbReference type="SAM" id="Phobius"/>
    </source>
</evidence>
<evidence type="ECO:0000259" key="2">
    <source>
        <dbReference type="Pfam" id="PF04235"/>
    </source>
</evidence>
<organism evidence="3 4">
    <name type="scientific">Actinoplanes couchii</name>
    <dbReference type="NCBI Taxonomy" id="403638"/>
    <lineage>
        <taxon>Bacteria</taxon>
        <taxon>Bacillati</taxon>
        <taxon>Actinomycetota</taxon>
        <taxon>Actinomycetes</taxon>
        <taxon>Micromonosporales</taxon>
        <taxon>Micromonosporaceae</taxon>
        <taxon>Actinoplanes</taxon>
    </lineage>
</organism>
<dbReference type="Pfam" id="PF04235">
    <property type="entry name" value="DUF418"/>
    <property type="match status" value="1"/>
</dbReference>
<dbReference type="PANTHER" id="PTHR30590:SF2">
    <property type="entry name" value="INNER MEMBRANE PROTEIN"/>
    <property type="match status" value="1"/>
</dbReference>
<keyword evidence="1" id="KW-0472">Membrane</keyword>
<sequence>MALTNYLSASVIAAVVGPLIGLTGSAHYGRMALLALPIILAQLAFSHWWLTHHRYGPAEWPWRTATW</sequence>
<accession>A0ABQ3XD76</accession>
<gene>
    <name evidence="3" type="ORF">Aco03nite_048730</name>
</gene>
<evidence type="ECO:0000313" key="3">
    <source>
        <dbReference type="EMBL" id="GID56469.1"/>
    </source>
</evidence>
<proteinExistence type="predicted"/>
<comment type="caution">
    <text evidence="3">The sequence shown here is derived from an EMBL/GenBank/DDBJ whole genome shotgun (WGS) entry which is preliminary data.</text>
</comment>
<evidence type="ECO:0000313" key="4">
    <source>
        <dbReference type="Proteomes" id="UP000612282"/>
    </source>
</evidence>
<protein>
    <recommendedName>
        <fullName evidence="2">DUF418 domain-containing protein</fullName>
    </recommendedName>
</protein>
<dbReference type="InterPro" id="IPR007349">
    <property type="entry name" value="DUF418"/>
</dbReference>
<dbReference type="RefSeq" id="WP_203798135.1">
    <property type="nucleotide sequence ID" value="NZ_BAAAQE010000034.1"/>
</dbReference>
<keyword evidence="1" id="KW-0812">Transmembrane</keyword>